<organism evidence="4 5">
    <name type="scientific">Cryptotermes secundus</name>
    <dbReference type="NCBI Taxonomy" id="105785"/>
    <lineage>
        <taxon>Eukaryota</taxon>
        <taxon>Metazoa</taxon>
        <taxon>Ecdysozoa</taxon>
        <taxon>Arthropoda</taxon>
        <taxon>Hexapoda</taxon>
        <taxon>Insecta</taxon>
        <taxon>Pterygota</taxon>
        <taxon>Neoptera</taxon>
        <taxon>Polyneoptera</taxon>
        <taxon>Dictyoptera</taxon>
        <taxon>Blattodea</taxon>
        <taxon>Blattoidea</taxon>
        <taxon>Termitoidae</taxon>
        <taxon>Kalotermitidae</taxon>
        <taxon>Cryptotermitinae</taxon>
        <taxon>Cryptotermes</taxon>
    </lineage>
</organism>
<dbReference type="OrthoDB" id="6744815at2759"/>
<dbReference type="AlphaFoldDB" id="A0A2J7RH54"/>
<evidence type="ECO:0000256" key="2">
    <source>
        <dbReference type="ARBA" id="ARBA00022737"/>
    </source>
</evidence>
<keyword evidence="2" id="KW-0677">Repeat</keyword>
<gene>
    <name evidence="4" type="ORF">B7P43_G09767</name>
</gene>
<comment type="caution">
    <text evidence="4">The sequence shown here is derived from an EMBL/GenBank/DDBJ whole genome shotgun (WGS) entry which is preliminary data.</text>
</comment>
<dbReference type="Gene3D" id="3.80.10.10">
    <property type="entry name" value="Ribonuclease Inhibitor"/>
    <property type="match status" value="2"/>
</dbReference>
<dbReference type="SMART" id="SM00369">
    <property type="entry name" value="LRR_TYP"/>
    <property type="match status" value="3"/>
</dbReference>
<evidence type="ECO:0000313" key="5">
    <source>
        <dbReference type="Proteomes" id="UP000235965"/>
    </source>
</evidence>
<keyword evidence="1" id="KW-0433">Leucine-rich repeat</keyword>
<feature type="chain" id="PRO_5014397868" description="LRRCT domain-containing protein" evidence="3">
    <location>
        <begin position="21"/>
        <end position="261"/>
    </location>
</feature>
<evidence type="ECO:0000256" key="1">
    <source>
        <dbReference type="ARBA" id="ARBA00022614"/>
    </source>
</evidence>
<dbReference type="InParanoid" id="A0A2J7RH54"/>
<proteinExistence type="predicted"/>
<name>A0A2J7RH54_9NEOP</name>
<evidence type="ECO:0000256" key="3">
    <source>
        <dbReference type="SAM" id="SignalP"/>
    </source>
</evidence>
<dbReference type="STRING" id="105785.A0A2J7RH54"/>
<dbReference type="InterPro" id="IPR003591">
    <property type="entry name" value="Leu-rich_rpt_typical-subtyp"/>
</dbReference>
<dbReference type="SUPFAM" id="SSF52058">
    <property type="entry name" value="L domain-like"/>
    <property type="match status" value="1"/>
</dbReference>
<dbReference type="PANTHER" id="PTHR24367:SF318">
    <property type="entry name" value="LEUCINE-RICH GLIOMA-INACTIVATED PROTEIN 1-LIKE"/>
    <property type="match status" value="1"/>
</dbReference>
<evidence type="ECO:0000313" key="4">
    <source>
        <dbReference type="EMBL" id="PNF40160.1"/>
    </source>
</evidence>
<dbReference type="InterPro" id="IPR032675">
    <property type="entry name" value="LRR_dom_sf"/>
</dbReference>
<dbReference type="Proteomes" id="UP000235965">
    <property type="component" value="Unassembled WGS sequence"/>
</dbReference>
<reference evidence="4 5" key="1">
    <citation type="submission" date="2017-12" db="EMBL/GenBank/DDBJ databases">
        <title>Hemimetabolous genomes reveal molecular basis of termite eusociality.</title>
        <authorList>
            <person name="Harrison M.C."/>
            <person name="Jongepier E."/>
            <person name="Robertson H.M."/>
            <person name="Arning N."/>
            <person name="Bitard-Feildel T."/>
            <person name="Chao H."/>
            <person name="Childers C.P."/>
            <person name="Dinh H."/>
            <person name="Doddapaneni H."/>
            <person name="Dugan S."/>
            <person name="Gowin J."/>
            <person name="Greiner C."/>
            <person name="Han Y."/>
            <person name="Hu H."/>
            <person name="Hughes D.S.T."/>
            <person name="Huylmans A.-K."/>
            <person name="Kemena C."/>
            <person name="Kremer L.P.M."/>
            <person name="Lee S.L."/>
            <person name="Lopez-Ezquerra A."/>
            <person name="Mallet L."/>
            <person name="Monroy-Kuhn J.M."/>
            <person name="Moser A."/>
            <person name="Murali S.C."/>
            <person name="Muzny D.M."/>
            <person name="Otani S."/>
            <person name="Piulachs M.-D."/>
            <person name="Poelchau M."/>
            <person name="Qu J."/>
            <person name="Schaub F."/>
            <person name="Wada-Katsumata A."/>
            <person name="Worley K.C."/>
            <person name="Xie Q."/>
            <person name="Ylla G."/>
            <person name="Poulsen M."/>
            <person name="Gibbs R.A."/>
            <person name="Schal C."/>
            <person name="Richards S."/>
            <person name="Belles X."/>
            <person name="Korb J."/>
            <person name="Bornberg-Bauer E."/>
        </authorList>
    </citation>
    <scope>NUCLEOTIDE SEQUENCE [LARGE SCALE GENOMIC DNA]</scope>
    <source>
        <tissue evidence="4">Whole body</tissue>
    </source>
</reference>
<dbReference type="InterPro" id="IPR051295">
    <property type="entry name" value="LGI_related"/>
</dbReference>
<accession>A0A2J7RH54</accession>
<dbReference type="Pfam" id="PF13855">
    <property type="entry name" value="LRR_8"/>
    <property type="match status" value="1"/>
</dbReference>
<dbReference type="InterPro" id="IPR001611">
    <property type="entry name" value="Leu-rich_rpt"/>
</dbReference>
<feature type="signal peptide" evidence="3">
    <location>
        <begin position="1"/>
        <end position="20"/>
    </location>
</feature>
<dbReference type="PANTHER" id="PTHR24367">
    <property type="entry name" value="LEUCINE-RICH REPEAT-CONTAINING PROTEIN"/>
    <property type="match status" value="1"/>
</dbReference>
<sequence>MLPLSRVCAVLLLVINPAHSTVTDLTPTCAKGCKCLGPWAKCIRGNVKDLPGHFGPQIETISLQSYNIVSIEANAFSEFKVLNLWKLDILNCEVVTIKRNAFNGLQELLSLHLDNNEIEIIEAGAFSALLKLNTLSFQHNKLKTLDSGMFDGLVSLNLLNLNDNLLKSLKPRLFEKAQFLTTILVKENWIETVDRSILEGLNKTAQLYIGKNPLVCNCALKKEWPLLRDRIVGATCLSPSNLAGSSWNVLEGLNCDPSKEN</sequence>
<evidence type="ECO:0008006" key="6">
    <source>
        <dbReference type="Google" id="ProtNLM"/>
    </source>
</evidence>
<protein>
    <recommendedName>
        <fullName evidence="6">LRRCT domain-containing protein</fullName>
    </recommendedName>
</protein>
<dbReference type="EMBL" id="NEVH01003747">
    <property type="protein sequence ID" value="PNF40160.1"/>
    <property type="molecule type" value="Genomic_DNA"/>
</dbReference>
<keyword evidence="3" id="KW-0732">Signal</keyword>
<keyword evidence="5" id="KW-1185">Reference proteome</keyword>